<dbReference type="Pfam" id="PF07679">
    <property type="entry name" value="I-set"/>
    <property type="match status" value="3"/>
</dbReference>
<evidence type="ECO:0000313" key="8">
    <source>
        <dbReference type="Proteomes" id="UP000695022"/>
    </source>
</evidence>
<dbReference type="SUPFAM" id="SSF49265">
    <property type="entry name" value="Fibronectin type III"/>
    <property type="match status" value="2"/>
</dbReference>
<organism evidence="8 9">
    <name type="scientific">Priapulus caudatus</name>
    <name type="common">Priapulid worm</name>
    <dbReference type="NCBI Taxonomy" id="37621"/>
    <lineage>
        <taxon>Eukaryota</taxon>
        <taxon>Metazoa</taxon>
        <taxon>Ecdysozoa</taxon>
        <taxon>Scalidophora</taxon>
        <taxon>Priapulida</taxon>
        <taxon>Priapulimorpha</taxon>
        <taxon>Priapulimorphida</taxon>
        <taxon>Priapulidae</taxon>
        <taxon>Priapulus</taxon>
    </lineage>
</organism>
<feature type="compositionally biased region" description="Basic residues" evidence="3">
    <location>
        <begin position="1142"/>
        <end position="1153"/>
    </location>
</feature>
<feature type="region of interest" description="Disordered" evidence="3">
    <location>
        <begin position="1044"/>
        <end position="1083"/>
    </location>
</feature>
<feature type="signal peptide" evidence="5">
    <location>
        <begin position="1"/>
        <end position="33"/>
    </location>
</feature>
<dbReference type="SMART" id="SM00060">
    <property type="entry name" value="FN3"/>
    <property type="match status" value="3"/>
</dbReference>
<dbReference type="InterPro" id="IPR013783">
    <property type="entry name" value="Ig-like_fold"/>
</dbReference>
<keyword evidence="5" id="KW-0732">Signal</keyword>
<dbReference type="Pfam" id="PF13927">
    <property type="entry name" value="Ig_3"/>
    <property type="match status" value="2"/>
</dbReference>
<dbReference type="GeneID" id="106821417"/>
<keyword evidence="2" id="KW-1015">Disulfide bond</keyword>
<evidence type="ECO:0000256" key="2">
    <source>
        <dbReference type="ARBA" id="ARBA00023157"/>
    </source>
</evidence>
<feature type="domain" description="Ig-like" evidence="6">
    <location>
        <begin position="42"/>
        <end position="142"/>
    </location>
</feature>
<dbReference type="InterPro" id="IPR036179">
    <property type="entry name" value="Ig-like_dom_sf"/>
</dbReference>
<dbReference type="PROSITE" id="PS50853">
    <property type="entry name" value="FN3"/>
    <property type="match status" value="3"/>
</dbReference>
<dbReference type="PANTHER" id="PTHR44170:SF60">
    <property type="entry name" value="ROUNDABOUT HOMOLOG 1"/>
    <property type="match status" value="1"/>
</dbReference>
<feature type="domain" description="Ig-like" evidence="6">
    <location>
        <begin position="539"/>
        <end position="601"/>
    </location>
</feature>
<dbReference type="PROSITE" id="PS50835">
    <property type="entry name" value="IG_LIKE"/>
    <property type="match status" value="5"/>
</dbReference>
<reference evidence="9" key="1">
    <citation type="submission" date="2025-08" db="UniProtKB">
        <authorList>
            <consortium name="RefSeq"/>
        </authorList>
    </citation>
    <scope>IDENTIFICATION</scope>
</reference>
<feature type="region of interest" description="Disordered" evidence="3">
    <location>
        <begin position="1135"/>
        <end position="1233"/>
    </location>
</feature>
<keyword evidence="4" id="KW-0812">Transmembrane</keyword>
<evidence type="ECO:0000256" key="4">
    <source>
        <dbReference type="SAM" id="Phobius"/>
    </source>
</evidence>
<dbReference type="CDD" id="cd00063">
    <property type="entry name" value="FN3"/>
    <property type="match status" value="3"/>
</dbReference>
<evidence type="ECO:0000256" key="1">
    <source>
        <dbReference type="ARBA" id="ARBA00022737"/>
    </source>
</evidence>
<keyword evidence="8" id="KW-1185">Reference proteome</keyword>
<feature type="domain" description="Fibronectin type-III" evidence="7">
    <location>
        <begin position="562"/>
        <end position="658"/>
    </location>
</feature>
<feature type="chain" id="PRO_5046843983" evidence="5">
    <location>
        <begin position="34"/>
        <end position="1233"/>
    </location>
</feature>
<dbReference type="InterPro" id="IPR007110">
    <property type="entry name" value="Ig-like_dom"/>
</dbReference>
<feature type="domain" description="Fibronectin type-III" evidence="7">
    <location>
        <begin position="775"/>
        <end position="869"/>
    </location>
</feature>
<accession>A0ABM1FB70</accession>
<evidence type="ECO:0000313" key="9">
    <source>
        <dbReference type="RefSeq" id="XP_014681691.1"/>
    </source>
</evidence>
<proteinExistence type="predicted"/>
<dbReference type="SMART" id="SM00408">
    <property type="entry name" value="IGc2"/>
    <property type="match status" value="4"/>
</dbReference>
<dbReference type="PANTHER" id="PTHR44170">
    <property type="entry name" value="PROTEIN SIDEKICK"/>
    <property type="match status" value="1"/>
</dbReference>
<keyword evidence="4" id="KW-1133">Transmembrane helix</keyword>
<feature type="compositionally biased region" description="Polar residues" evidence="3">
    <location>
        <begin position="1068"/>
        <end position="1083"/>
    </location>
</feature>
<dbReference type="Proteomes" id="UP000695022">
    <property type="component" value="Unplaced"/>
</dbReference>
<feature type="domain" description="Ig-like" evidence="6">
    <location>
        <begin position="439"/>
        <end position="531"/>
    </location>
</feature>
<dbReference type="InterPro" id="IPR036116">
    <property type="entry name" value="FN3_sf"/>
</dbReference>
<dbReference type="RefSeq" id="XP_014681691.1">
    <property type="nucleotide sequence ID" value="XM_014826205.1"/>
</dbReference>
<name>A0ABM1FB70_PRICU</name>
<feature type="compositionally biased region" description="Basic and acidic residues" evidence="3">
    <location>
        <begin position="1218"/>
        <end position="1233"/>
    </location>
</feature>
<sequence length="1233" mass="135163">MRSLAAMDTCTGWMLRGLLLLLVMLSATLRVNCEPRQAQSPPRMIEHPSSIVVPRGEPATLNCKAQGNPEPTIEWFKDKDGVRDAVETAREDPKSHRMLLPSGSLFFLRVIHGKNNKQDGGTYWCVAKNSLGTVVSRNATLEIAVLRDDFRDSPRDVKVAAGETAVLECEAPRGYPSPEVWWKKDGREIRGAAGRVKISDNGNLLLNDVRQADAGDYICVAENVVGRRESAPATLSVHVKPHFVRAPEDITAIAGESVEFACIVGGDPKPTIIWQREESKMPVERLSRNMYGGDPSLQCSRDDFRESPRDVKVAAGETASDGVAKAARIRRAPSGGGKKDGARYARRRTRSRCYSRQRNLLLKASLGAHETVGTQPAVINDEEVSGCRGSLGICAASALPHASGYQGIPTSPRPLPEAVLLVRWCGTFLHVFSLRTARPSFLVQPKDQRVGLGRMAIFECVTTGNPPPAVFWSKEGSQVLMFPGQKHGRFTVTAEGELGIATVMEEDEGYYVCSALSVAGSSIAKAYLEVTAISDNPPPIIRQGPDNQTLALNSVAMLPCQASGTPAPSIRWYRNTVPLLKNDPRITLLNSGTLQISGYFSLDLQEGWVTVDDKIPTNSFVIRGLRPGTRYVFLARTMNNHGLSLPSPISETITTKGGPRPTVAPYNPEVVRQKLSKNHVKLKQVEALSSTAIKLSWEVTGNKEYLQGFYIRYRRGSGDYETENLLDPDATFYTLEGLGQYVQYDCQVLPFYDAVEGRVSNTVTQRTLEDVPSAPPGNIRPVVTSLTSMTVYWDPPPADSRNGIIRSYKVYCLGSDTKSDENRTVDGGDTYLALSNLTTGMEYRVQIVAETIKGVGVLSEIVPITIDEAALAANDPTLGDKFSELVKEPWFIGVIGGILVVLLAILTIWLVRRRCRRSKKLLKTHYNAVPVKTDETHRANLNAREALWAEHNHVALLAELQKENNLLSKFDMPQHNDLNSASDYAEVNNIHTPNLKTFYRQPPGLTQPYASTNVLIGKPTNNMERPPIPQLPESQRGFVPIAASPHQARSDRMCSGSDDSCVKPEGVSSDTNTDNSRPNTGSSQLRYMHAADDCVDDMVHDPHVYSEHERMMSPHYSAGGGAGAYDDGGALACRMRPASRSSARRRSPARRARRADFADMLPRPPEHPPPRRTSTLPRHPAPHAQPDARGGRGGVAGSQGSSEYSEYAGRKQGCAVDATRHARQSDCDRRDAC</sequence>
<dbReference type="InterPro" id="IPR013098">
    <property type="entry name" value="Ig_I-set"/>
</dbReference>
<keyword evidence="1" id="KW-0677">Repeat</keyword>
<evidence type="ECO:0000259" key="7">
    <source>
        <dbReference type="PROSITE" id="PS50853"/>
    </source>
</evidence>
<feature type="domain" description="Ig-like" evidence="6">
    <location>
        <begin position="148"/>
        <end position="236"/>
    </location>
</feature>
<feature type="domain" description="Ig-like" evidence="6">
    <location>
        <begin position="241"/>
        <end position="277"/>
    </location>
</feature>
<dbReference type="SUPFAM" id="SSF48726">
    <property type="entry name" value="Immunoglobulin"/>
    <property type="match status" value="5"/>
</dbReference>
<evidence type="ECO:0000259" key="6">
    <source>
        <dbReference type="PROSITE" id="PS50835"/>
    </source>
</evidence>
<dbReference type="Pfam" id="PF00041">
    <property type="entry name" value="fn3"/>
    <property type="match status" value="1"/>
</dbReference>
<evidence type="ECO:0000256" key="5">
    <source>
        <dbReference type="SAM" id="SignalP"/>
    </source>
</evidence>
<evidence type="ECO:0000256" key="3">
    <source>
        <dbReference type="SAM" id="MobiDB-lite"/>
    </source>
</evidence>
<dbReference type="InterPro" id="IPR003598">
    <property type="entry name" value="Ig_sub2"/>
</dbReference>
<feature type="transmembrane region" description="Helical" evidence="4">
    <location>
        <begin position="890"/>
        <end position="911"/>
    </location>
</feature>
<dbReference type="InterPro" id="IPR003599">
    <property type="entry name" value="Ig_sub"/>
</dbReference>
<dbReference type="SMART" id="SM00409">
    <property type="entry name" value="IG"/>
    <property type="match status" value="5"/>
</dbReference>
<gene>
    <name evidence="9" type="primary">LOC106821417</name>
</gene>
<dbReference type="Gene3D" id="2.60.40.10">
    <property type="entry name" value="Immunoglobulins"/>
    <property type="match status" value="8"/>
</dbReference>
<dbReference type="InterPro" id="IPR003961">
    <property type="entry name" value="FN3_dom"/>
</dbReference>
<feature type="domain" description="Fibronectin type-III" evidence="7">
    <location>
        <begin position="678"/>
        <end position="770"/>
    </location>
</feature>
<keyword evidence="4" id="KW-0472">Membrane</keyword>
<protein>
    <submittedName>
        <fullName evidence="9">Roundabout homolog 2-like</fullName>
    </submittedName>
</protein>